<organism evidence="2 3">
    <name type="scientific">Sphaerobolus stellatus (strain SS14)</name>
    <dbReference type="NCBI Taxonomy" id="990650"/>
    <lineage>
        <taxon>Eukaryota</taxon>
        <taxon>Fungi</taxon>
        <taxon>Dikarya</taxon>
        <taxon>Basidiomycota</taxon>
        <taxon>Agaricomycotina</taxon>
        <taxon>Agaricomycetes</taxon>
        <taxon>Phallomycetidae</taxon>
        <taxon>Geastrales</taxon>
        <taxon>Sphaerobolaceae</taxon>
        <taxon>Sphaerobolus</taxon>
    </lineage>
</organism>
<name>A0A0C9V677_SPHS4</name>
<dbReference type="HOGENOM" id="CLU_621374_0_0_1"/>
<feature type="region of interest" description="Disordered" evidence="1">
    <location>
        <begin position="128"/>
        <end position="153"/>
    </location>
</feature>
<evidence type="ECO:0000313" key="3">
    <source>
        <dbReference type="Proteomes" id="UP000054279"/>
    </source>
</evidence>
<sequence length="441" mass="48548">MASQPLYHPDNAIPGAYIPPANGGHIAQGIHPPIISNDSNNHMQASQEPIRINTTAYGYPNYMVPIQHPQSSYEHNVREPRHEEVGGTFDASVGGLQQVPPIFQPPTNSNCSYQGGGIVAINHNNHSHPISSSGSVSRTNSSNSPDQSGKPGITEGDNNIYAAFLQFRNCLQKYVHDHVDSPVSLAVFWRSIHNIVEVSIMNLLKNSYSWLIKTSMFDYYVVYSCIIADPPEVSHCAFITLILNPTPFVFALGINYRMSLAFEFAALEGQGDYSFIINQTGVKNDMSPSTSTAYSSDSSEAPLQTTYDTRLVDPHRFEGFCLATSFSHIQLDHGLETAPNLEVIQPTFTTFPNSVTSIASDIGAGEVMGNEECQQTQNEEDGHDGFLQPAVLTYSRSLDTYLQLVSSQQRRPTIAVAEMMRVYMTNIIQFLYPDVPSSVGK</sequence>
<evidence type="ECO:0000313" key="2">
    <source>
        <dbReference type="EMBL" id="KIJ32871.1"/>
    </source>
</evidence>
<protein>
    <submittedName>
        <fullName evidence="2">Uncharacterized protein</fullName>
    </submittedName>
</protein>
<proteinExistence type="predicted"/>
<accession>A0A0C9V677</accession>
<gene>
    <name evidence="2" type="ORF">M422DRAFT_265209</name>
</gene>
<evidence type="ECO:0000256" key="1">
    <source>
        <dbReference type="SAM" id="MobiDB-lite"/>
    </source>
</evidence>
<keyword evidence="3" id="KW-1185">Reference proteome</keyword>
<dbReference type="EMBL" id="KN837220">
    <property type="protein sequence ID" value="KIJ32871.1"/>
    <property type="molecule type" value="Genomic_DNA"/>
</dbReference>
<feature type="compositionally biased region" description="Low complexity" evidence="1">
    <location>
        <begin position="128"/>
        <end position="144"/>
    </location>
</feature>
<reference evidence="2 3" key="1">
    <citation type="submission" date="2014-06" db="EMBL/GenBank/DDBJ databases">
        <title>Evolutionary Origins and Diversification of the Mycorrhizal Mutualists.</title>
        <authorList>
            <consortium name="DOE Joint Genome Institute"/>
            <consortium name="Mycorrhizal Genomics Consortium"/>
            <person name="Kohler A."/>
            <person name="Kuo A."/>
            <person name="Nagy L.G."/>
            <person name="Floudas D."/>
            <person name="Copeland A."/>
            <person name="Barry K.W."/>
            <person name="Cichocki N."/>
            <person name="Veneault-Fourrey C."/>
            <person name="LaButti K."/>
            <person name="Lindquist E.A."/>
            <person name="Lipzen A."/>
            <person name="Lundell T."/>
            <person name="Morin E."/>
            <person name="Murat C."/>
            <person name="Riley R."/>
            <person name="Ohm R."/>
            <person name="Sun H."/>
            <person name="Tunlid A."/>
            <person name="Henrissat B."/>
            <person name="Grigoriev I.V."/>
            <person name="Hibbett D.S."/>
            <person name="Martin F."/>
        </authorList>
    </citation>
    <scope>NUCLEOTIDE SEQUENCE [LARGE SCALE GENOMIC DNA]</scope>
    <source>
        <strain evidence="2 3">SS14</strain>
    </source>
</reference>
<dbReference type="AlphaFoldDB" id="A0A0C9V677"/>
<dbReference type="Proteomes" id="UP000054279">
    <property type="component" value="Unassembled WGS sequence"/>
</dbReference>